<sequence length="61" mass="6948">MARRSGAMLHPHPSTGRPATQGSHRFPLRFGESARPPYTHQGFIEAFRLCGDAWIFLGRRR</sequence>
<reference evidence="2 3" key="1">
    <citation type="journal article" date="2003" name="DNA Res.">
        <title>Complete genome structure of Gloeobacter violaceus PCC 7421, a cyanobacterium that lacks thylakoids.</title>
        <authorList>
            <person name="Nakamura Y."/>
            <person name="Kaneko T."/>
            <person name="Sato S."/>
            <person name="Mimuro M."/>
            <person name="Miyashita H."/>
            <person name="Tsuchiya T."/>
            <person name="Sasamoto S."/>
            <person name="Watanabe A."/>
            <person name="Kawashima K."/>
            <person name="Kishida Y."/>
            <person name="Kiyokawa C."/>
            <person name="Kohara M."/>
            <person name="Matsumoto M."/>
            <person name="Matsuno A."/>
            <person name="Nakazaki N."/>
            <person name="Shimpo S."/>
            <person name="Takeuchi C."/>
            <person name="Yamada M."/>
            <person name="Tabata S."/>
        </authorList>
    </citation>
    <scope>NUCLEOTIDE SEQUENCE [LARGE SCALE GENOMIC DNA]</scope>
    <source>
        <strain evidence="3">ATCC 29082 / PCC 7421</strain>
    </source>
</reference>
<protein>
    <submittedName>
        <fullName evidence="2">Gsl1852 protein</fullName>
    </submittedName>
</protein>
<gene>
    <name evidence="2" type="ordered locus">gsl1852</name>
</gene>
<dbReference type="AlphaFoldDB" id="Q7NJI0"/>
<keyword evidence="3" id="KW-1185">Reference proteome</keyword>
<evidence type="ECO:0000313" key="2">
    <source>
        <dbReference type="EMBL" id="BAC89793.1"/>
    </source>
</evidence>
<evidence type="ECO:0000256" key="1">
    <source>
        <dbReference type="SAM" id="MobiDB-lite"/>
    </source>
</evidence>
<dbReference type="HOGENOM" id="CLU_2916019_0_0_3"/>
<dbReference type="Proteomes" id="UP000000557">
    <property type="component" value="Chromosome"/>
</dbReference>
<feature type="region of interest" description="Disordered" evidence="1">
    <location>
        <begin position="1"/>
        <end position="31"/>
    </location>
</feature>
<reference evidence="2 3" key="2">
    <citation type="journal article" date="2003" name="DNA Res.">
        <title>Complete genome structure of Gloeobacter violaceus PCC 7421, a cyanobacterium that lacks thylakoids (supplement).</title>
        <authorList>
            <person name="Nakamura Y."/>
            <person name="Kaneko T."/>
            <person name="Sato S."/>
            <person name="Mimuro M."/>
            <person name="Miyashita H."/>
            <person name="Tsuchiya T."/>
            <person name="Sasamoto S."/>
            <person name="Watanabe A."/>
            <person name="Kawashima K."/>
            <person name="Kishida Y."/>
            <person name="Kiyokawa C."/>
            <person name="Kohara M."/>
            <person name="Matsumoto M."/>
            <person name="Matsuno A."/>
            <person name="Nakazaki N."/>
            <person name="Shimpo S."/>
            <person name="Takeuchi C."/>
            <person name="Yamada M."/>
            <person name="Tabata S."/>
        </authorList>
    </citation>
    <scope>NUCLEOTIDE SEQUENCE [LARGE SCALE GENOMIC DNA]</scope>
    <source>
        <strain evidence="3">ATCC 29082 / PCC 7421</strain>
    </source>
</reference>
<evidence type="ECO:0000313" key="3">
    <source>
        <dbReference type="Proteomes" id="UP000000557"/>
    </source>
</evidence>
<accession>Q7NJI0</accession>
<dbReference type="EMBL" id="BA000045">
    <property type="protein sequence ID" value="BAC89793.1"/>
    <property type="molecule type" value="Genomic_DNA"/>
</dbReference>
<dbReference type="InParanoid" id="Q7NJI0"/>
<name>Q7NJI0_GLOVI</name>
<dbReference type="STRING" id="251221.gene:10759344"/>
<organism evidence="2 3">
    <name type="scientific">Gloeobacter violaceus (strain ATCC 29082 / PCC 7421)</name>
    <dbReference type="NCBI Taxonomy" id="251221"/>
    <lineage>
        <taxon>Bacteria</taxon>
        <taxon>Bacillati</taxon>
        <taxon>Cyanobacteriota</taxon>
        <taxon>Cyanophyceae</taxon>
        <taxon>Gloeobacterales</taxon>
        <taxon>Gloeobacteraceae</taxon>
        <taxon>Gloeobacter</taxon>
    </lineage>
</organism>
<dbReference type="KEGG" id="gvi:gsl1852"/>
<proteinExistence type="predicted"/>
<dbReference type="EnsemblBacteria" id="BAC89793">
    <property type="protein sequence ID" value="BAC89793"/>
    <property type="gene ID" value="BAC89793"/>
</dbReference>